<evidence type="ECO:0000313" key="1">
    <source>
        <dbReference type="EMBL" id="ESK88585.1"/>
    </source>
</evidence>
<evidence type="ECO:0000313" key="2">
    <source>
        <dbReference type="Proteomes" id="UP000017559"/>
    </source>
</evidence>
<reference evidence="1 2" key="1">
    <citation type="journal article" date="2014" name="BMC Genomics">
        <title>Genome and secretome analysis of the hemibiotrophic fungal pathogen, Moniliophthora roreri, which causes frosty pod rot disease of cacao: mechanisms of the biotrophic and necrotrophic phases.</title>
        <authorList>
            <person name="Meinhardt L.W."/>
            <person name="Costa G.G.L."/>
            <person name="Thomazella D.P.T."/>
            <person name="Teixeira P.J.P.L."/>
            <person name="Carazzolle M.F."/>
            <person name="Schuster S.C."/>
            <person name="Carlson J.E."/>
            <person name="Guiltinan M.J."/>
            <person name="Mieczkowski P."/>
            <person name="Farmer A."/>
            <person name="Ramaraj T."/>
            <person name="Crozier J."/>
            <person name="Davis R.E."/>
            <person name="Shao J."/>
            <person name="Melnick R.L."/>
            <person name="Pereira G.A.G."/>
            <person name="Bailey B.A."/>
        </authorList>
    </citation>
    <scope>NUCLEOTIDE SEQUENCE [LARGE SCALE GENOMIC DNA]</scope>
    <source>
        <strain evidence="1 2">MCA 2997</strain>
    </source>
</reference>
<sequence>MLSSYSRCSVVVAETDLVLLQESFRVSTRRSVSTNMLSVDAHVEESILWLDISYQTSEKNLPSDTYLPVFGAYTWLTRIAQISHGL</sequence>
<gene>
    <name evidence="1" type="ORF">Moror_3145</name>
</gene>
<comment type="caution">
    <text evidence="1">The sequence shown here is derived from an EMBL/GenBank/DDBJ whole genome shotgun (WGS) entry which is preliminary data.</text>
</comment>
<name>V2X7X4_MONRO</name>
<keyword evidence="2" id="KW-1185">Reference proteome</keyword>
<dbReference type="AlphaFoldDB" id="V2X7X4"/>
<protein>
    <submittedName>
        <fullName evidence="1">Uncharacterized protein</fullName>
    </submittedName>
</protein>
<dbReference type="HOGENOM" id="CLU_2498371_0_0_1"/>
<dbReference type="EMBL" id="AWSO01000637">
    <property type="protein sequence ID" value="ESK88585.1"/>
    <property type="molecule type" value="Genomic_DNA"/>
</dbReference>
<organism evidence="1 2">
    <name type="scientific">Moniliophthora roreri (strain MCA 2997)</name>
    <name type="common">Cocoa frosty pod rot fungus</name>
    <name type="synonym">Crinipellis roreri</name>
    <dbReference type="NCBI Taxonomy" id="1381753"/>
    <lineage>
        <taxon>Eukaryota</taxon>
        <taxon>Fungi</taxon>
        <taxon>Dikarya</taxon>
        <taxon>Basidiomycota</taxon>
        <taxon>Agaricomycotina</taxon>
        <taxon>Agaricomycetes</taxon>
        <taxon>Agaricomycetidae</taxon>
        <taxon>Agaricales</taxon>
        <taxon>Marasmiineae</taxon>
        <taxon>Marasmiaceae</taxon>
        <taxon>Moniliophthora</taxon>
    </lineage>
</organism>
<dbReference type="KEGG" id="mrr:Moror_3145"/>
<proteinExistence type="predicted"/>
<dbReference type="Proteomes" id="UP000017559">
    <property type="component" value="Unassembled WGS sequence"/>
</dbReference>
<accession>V2X7X4</accession>